<proteinExistence type="predicted"/>
<feature type="domain" description="SH3" evidence="13">
    <location>
        <begin position="51"/>
        <end position="113"/>
    </location>
</feature>
<keyword evidence="11" id="KW-1053">Target membrane</keyword>
<keyword evidence="10" id="KW-0539">Nucleus</keyword>
<name>A0A7R9MSA8_9ACAR</name>
<dbReference type="InterPro" id="IPR001452">
    <property type="entry name" value="SH3_domain"/>
</dbReference>
<dbReference type="InterPro" id="IPR047163">
    <property type="entry name" value="ASPP1/2"/>
</dbReference>
<keyword evidence="11" id="KW-0472">Membrane</keyword>
<dbReference type="EMBL" id="OC952506">
    <property type="protein sequence ID" value="CAD7664337.1"/>
    <property type="molecule type" value="Genomic_DNA"/>
</dbReference>
<dbReference type="OrthoDB" id="10038642at2759"/>
<keyword evidence="8" id="KW-0638">Presynaptic neurotoxin</keyword>
<dbReference type="InterPro" id="IPR036028">
    <property type="entry name" value="SH3-like_dom_sf"/>
</dbReference>
<evidence type="ECO:0000256" key="12">
    <source>
        <dbReference type="PROSITE-ProRule" id="PRU00192"/>
    </source>
</evidence>
<dbReference type="GO" id="GO:0005634">
    <property type="term" value="C:nucleus"/>
    <property type="evidence" value="ECO:0007669"/>
    <property type="project" value="UniProtKB-SubCell"/>
</dbReference>
<reference evidence="14" key="1">
    <citation type="submission" date="2020-11" db="EMBL/GenBank/DDBJ databases">
        <authorList>
            <person name="Tran Van P."/>
        </authorList>
    </citation>
    <scope>NUCLEOTIDE SEQUENCE</scope>
</reference>
<dbReference type="GO" id="GO:0044218">
    <property type="term" value="C:other organism cell membrane"/>
    <property type="evidence" value="ECO:0007669"/>
    <property type="project" value="UniProtKB-KW"/>
</dbReference>
<dbReference type="SUPFAM" id="SSF50044">
    <property type="entry name" value="SH3-domain"/>
    <property type="match status" value="1"/>
</dbReference>
<sequence length="161" mass="18406">MVKFLVEKGACIFATTLSDKETAAEKCEEDEEGFDGCSQYLYGIQEKLGILNSNQVYAAYDYESQNTDELSFKEGNVMTVIRRGDDQERDWWWARGDDQEGYVPRNLLGIAESVISCIRESNPIKSFKPLLKNTMNDFNKQSYDHMNGSIPSNTYLTVIRL</sequence>
<accession>A0A7R9MSA8</accession>
<dbReference type="PANTHER" id="PTHR24131:SF10">
    <property type="entry name" value="ANKYRIN-REPEAT, SH3-DOMAIN, AND PROLINE-RICH-REGION CONTAINING PROTEIN, ISOFORM B"/>
    <property type="match status" value="1"/>
</dbReference>
<dbReference type="Pfam" id="PF00018">
    <property type="entry name" value="SH3_1"/>
    <property type="match status" value="1"/>
</dbReference>
<keyword evidence="3 12" id="KW-0728">SH3 domain</keyword>
<evidence type="ECO:0000256" key="6">
    <source>
        <dbReference type="ARBA" id="ARBA00022703"/>
    </source>
</evidence>
<evidence type="ECO:0000256" key="7">
    <source>
        <dbReference type="ARBA" id="ARBA00022737"/>
    </source>
</evidence>
<comment type="subcellular location">
    <subcellularLocation>
        <location evidence="1">Nucleus</location>
    </subcellularLocation>
    <subcellularLocation>
        <location evidence="2">Target cell membrane</location>
    </subcellularLocation>
</comment>
<dbReference type="GO" id="GO:0002039">
    <property type="term" value="F:p53 binding"/>
    <property type="evidence" value="ECO:0007669"/>
    <property type="project" value="InterPro"/>
</dbReference>
<evidence type="ECO:0000313" key="15">
    <source>
        <dbReference type="Proteomes" id="UP000728032"/>
    </source>
</evidence>
<dbReference type="GO" id="GO:0006887">
    <property type="term" value="P:exocytosis"/>
    <property type="evidence" value="ECO:0007669"/>
    <property type="project" value="UniProtKB-KW"/>
</dbReference>
<keyword evidence="8" id="KW-0800">Toxin</keyword>
<keyword evidence="15" id="KW-1185">Reference proteome</keyword>
<evidence type="ECO:0000256" key="8">
    <source>
        <dbReference type="ARBA" id="ARBA00023028"/>
    </source>
</evidence>
<protein>
    <recommendedName>
        <fullName evidence="13">SH3 domain-containing protein</fullName>
    </recommendedName>
</protein>
<keyword evidence="5" id="KW-1052">Target cell membrane</keyword>
<evidence type="ECO:0000256" key="3">
    <source>
        <dbReference type="ARBA" id="ARBA00022443"/>
    </source>
</evidence>
<dbReference type="InterPro" id="IPR036770">
    <property type="entry name" value="Ankyrin_rpt-contain_sf"/>
</dbReference>
<dbReference type="PRINTS" id="PR00452">
    <property type="entry name" value="SH3DOMAIN"/>
</dbReference>
<evidence type="ECO:0000256" key="9">
    <source>
        <dbReference type="ARBA" id="ARBA00023043"/>
    </source>
</evidence>
<dbReference type="PROSITE" id="PS50002">
    <property type="entry name" value="SH3"/>
    <property type="match status" value="1"/>
</dbReference>
<keyword evidence="8" id="KW-0528">Neurotoxin</keyword>
<evidence type="ECO:0000256" key="10">
    <source>
        <dbReference type="ARBA" id="ARBA00023242"/>
    </source>
</evidence>
<keyword evidence="4" id="KW-0268">Exocytosis</keyword>
<dbReference type="GO" id="GO:0042981">
    <property type="term" value="P:regulation of apoptotic process"/>
    <property type="evidence" value="ECO:0007669"/>
    <property type="project" value="InterPro"/>
</dbReference>
<dbReference type="Proteomes" id="UP000728032">
    <property type="component" value="Unassembled WGS sequence"/>
</dbReference>
<dbReference type="AlphaFoldDB" id="A0A7R9MSA8"/>
<keyword evidence="9" id="KW-0040">ANK repeat</keyword>
<evidence type="ECO:0000256" key="1">
    <source>
        <dbReference type="ARBA" id="ARBA00004123"/>
    </source>
</evidence>
<dbReference type="GO" id="GO:0044231">
    <property type="term" value="C:host cell presynaptic membrane"/>
    <property type="evidence" value="ECO:0007669"/>
    <property type="project" value="UniProtKB-KW"/>
</dbReference>
<evidence type="ECO:0000259" key="13">
    <source>
        <dbReference type="PROSITE" id="PS50002"/>
    </source>
</evidence>
<evidence type="ECO:0000256" key="11">
    <source>
        <dbReference type="ARBA" id="ARBA00023298"/>
    </source>
</evidence>
<keyword evidence="6" id="KW-0053">Apoptosis</keyword>
<dbReference type="GO" id="GO:0006915">
    <property type="term" value="P:apoptotic process"/>
    <property type="evidence" value="ECO:0007669"/>
    <property type="project" value="UniProtKB-KW"/>
</dbReference>
<gene>
    <name evidence="14" type="ORF">ONB1V03_LOCUS20895</name>
</gene>
<evidence type="ECO:0000256" key="2">
    <source>
        <dbReference type="ARBA" id="ARBA00004175"/>
    </source>
</evidence>
<organism evidence="14">
    <name type="scientific">Oppiella nova</name>
    <dbReference type="NCBI Taxonomy" id="334625"/>
    <lineage>
        <taxon>Eukaryota</taxon>
        <taxon>Metazoa</taxon>
        <taxon>Ecdysozoa</taxon>
        <taxon>Arthropoda</taxon>
        <taxon>Chelicerata</taxon>
        <taxon>Arachnida</taxon>
        <taxon>Acari</taxon>
        <taxon>Acariformes</taxon>
        <taxon>Sarcoptiformes</taxon>
        <taxon>Oribatida</taxon>
        <taxon>Brachypylina</taxon>
        <taxon>Oppioidea</taxon>
        <taxon>Oppiidae</taxon>
        <taxon>Oppiella</taxon>
    </lineage>
</organism>
<dbReference type="Gene3D" id="1.25.40.20">
    <property type="entry name" value="Ankyrin repeat-containing domain"/>
    <property type="match status" value="1"/>
</dbReference>
<dbReference type="SMART" id="SM00326">
    <property type="entry name" value="SH3"/>
    <property type="match status" value="1"/>
</dbReference>
<evidence type="ECO:0000256" key="5">
    <source>
        <dbReference type="ARBA" id="ARBA00022537"/>
    </source>
</evidence>
<evidence type="ECO:0000313" key="14">
    <source>
        <dbReference type="EMBL" id="CAD7664337.1"/>
    </source>
</evidence>
<dbReference type="PANTHER" id="PTHR24131">
    <property type="entry name" value="APOPTOSIS-STIMULATING OF P53 PROTEIN"/>
    <property type="match status" value="1"/>
</dbReference>
<dbReference type="EMBL" id="CAJPVJ010037681">
    <property type="protein sequence ID" value="CAG2181474.1"/>
    <property type="molecule type" value="Genomic_DNA"/>
</dbReference>
<keyword evidence="7" id="KW-0677">Repeat</keyword>
<evidence type="ECO:0000256" key="4">
    <source>
        <dbReference type="ARBA" id="ARBA00022483"/>
    </source>
</evidence>